<evidence type="ECO:0000313" key="2">
    <source>
        <dbReference type="EMBL" id="OGY08798.1"/>
    </source>
</evidence>
<keyword evidence="1" id="KW-0812">Transmembrane</keyword>
<keyword evidence="1" id="KW-0472">Membrane</keyword>
<protein>
    <submittedName>
        <fullName evidence="2">Uncharacterized protein</fullName>
    </submittedName>
</protein>
<evidence type="ECO:0000256" key="1">
    <source>
        <dbReference type="SAM" id="Phobius"/>
    </source>
</evidence>
<organism evidence="2 3">
    <name type="scientific">Candidatus Blackburnbacteria bacterium RIFCSPHIGHO2_01_FULL_43_15b</name>
    <dbReference type="NCBI Taxonomy" id="1797513"/>
    <lineage>
        <taxon>Bacteria</taxon>
        <taxon>Candidatus Blackburniibacteriota</taxon>
    </lineage>
</organism>
<reference evidence="2 3" key="1">
    <citation type="journal article" date="2016" name="Nat. Commun.">
        <title>Thousands of microbial genomes shed light on interconnected biogeochemical processes in an aquifer system.</title>
        <authorList>
            <person name="Anantharaman K."/>
            <person name="Brown C.T."/>
            <person name="Hug L.A."/>
            <person name="Sharon I."/>
            <person name="Castelle C.J."/>
            <person name="Probst A.J."/>
            <person name="Thomas B.C."/>
            <person name="Singh A."/>
            <person name="Wilkins M.J."/>
            <person name="Karaoz U."/>
            <person name="Brodie E.L."/>
            <person name="Williams K.H."/>
            <person name="Hubbard S.S."/>
            <person name="Banfield J.F."/>
        </authorList>
    </citation>
    <scope>NUCLEOTIDE SEQUENCE [LARGE SCALE GENOMIC DNA]</scope>
</reference>
<dbReference type="AlphaFoldDB" id="A0A1G1V099"/>
<keyword evidence="1" id="KW-1133">Transmembrane helix</keyword>
<dbReference type="STRING" id="1797513.A2782_02315"/>
<gene>
    <name evidence="2" type="ORF">A2782_02315</name>
</gene>
<dbReference type="Proteomes" id="UP000177967">
    <property type="component" value="Unassembled WGS sequence"/>
</dbReference>
<evidence type="ECO:0000313" key="3">
    <source>
        <dbReference type="Proteomes" id="UP000177967"/>
    </source>
</evidence>
<accession>A0A1G1V099</accession>
<feature type="transmembrane region" description="Helical" evidence="1">
    <location>
        <begin position="32"/>
        <end position="48"/>
    </location>
</feature>
<feature type="transmembrane region" description="Helical" evidence="1">
    <location>
        <begin position="6"/>
        <end position="25"/>
    </location>
</feature>
<sequence length="107" mass="11910">MVTTFPLAVVVLALWCLVIPLGVVLLGLIQSALLALIPTAIIWTIWIWQSGGLVRPIDLVWVYAPLLFATIAIWLWLEERVRTAVYDSLSLPFCVSAVPQKVQWLVG</sequence>
<comment type="caution">
    <text evidence="2">The sequence shown here is derived from an EMBL/GenBank/DDBJ whole genome shotgun (WGS) entry which is preliminary data.</text>
</comment>
<proteinExistence type="predicted"/>
<name>A0A1G1V099_9BACT</name>
<feature type="transmembrane region" description="Helical" evidence="1">
    <location>
        <begin position="60"/>
        <end position="77"/>
    </location>
</feature>
<dbReference type="EMBL" id="MHBW01000020">
    <property type="protein sequence ID" value="OGY08798.1"/>
    <property type="molecule type" value="Genomic_DNA"/>
</dbReference>